<dbReference type="GeneID" id="19333501"/>
<dbReference type="HOGENOM" id="CLU_3033422_0_0_1"/>
<organism evidence="2 3">
    <name type="scientific">Pseudocercospora fijiensis (strain CIRAD86)</name>
    <name type="common">Black leaf streak disease fungus</name>
    <name type="synonym">Mycosphaerella fijiensis</name>
    <dbReference type="NCBI Taxonomy" id="383855"/>
    <lineage>
        <taxon>Eukaryota</taxon>
        <taxon>Fungi</taxon>
        <taxon>Dikarya</taxon>
        <taxon>Ascomycota</taxon>
        <taxon>Pezizomycotina</taxon>
        <taxon>Dothideomycetes</taxon>
        <taxon>Dothideomycetidae</taxon>
        <taxon>Mycosphaerellales</taxon>
        <taxon>Mycosphaerellaceae</taxon>
        <taxon>Pseudocercospora</taxon>
    </lineage>
</organism>
<dbReference type="AlphaFoldDB" id="M2YST7"/>
<feature type="compositionally biased region" description="Polar residues" evidence="1">
    <location>
        <begin position="28"/>
        <end position="44"/>
    </location>
</feature>
<accession>M2YST7</accession>
<reference evidence="2 3" key="1">
    <citation type="journal article" date="2012" name="PLoS Pathog.">
        <title>Diverse lifestyles and strategies of plant pathogenesis encoded in the genomes of eighteen Dothideomycetes fungi.</title>
        <authorList>
            <person name="Ohm R.A."/>
            <person name="Feau N."/>
            <person name="Henrissat B."/>
            <person name="Schoch C.L."/>
            <person name="Horwitz B.A."/>
            <person name="Barry K.W."/>
            <person name="Condon B.J."/>
            <person name="Copeland A.C."/>
            <person name="Dhillon B."/>
            <person name="Glaser F."/>
            <person name="Hesse C.N."/>
            <person name="Kosti I."/>
            <person name="LaButti K."/>
            <person name="Lindquist E.A."/>
            <person name="Lucas S."/>
            <person name="Salamov A.A."/>
            <person name="Bradshaw R.E."/>
            <person name="Ciuffetti L."/>
            <person name="Hamelin R.C."/>
            <person name="Kema G.H.J."/>
            <person name="Lawrence C."/>
            <person name="Scott J.A."/>
            <person name="Spatafora J.W."/>
            <person name="Turgeon B.G."/>
            <person name="de Wit P.J.G.M."/>
            <person name="Zhong S."/>
            <person name="Goodwin S.B."/>
            <person name="Grigoriev I.V."/>
        </authorList>
    </citation>
    <scope>NUCLEOTIDE SEQUENCE [LARGE SCALE GENOMIC DNA]</scope>
    <source>
        <strain evidence="2 3">CIRAD86</strain>
    </source>
</reference>
<feature type="region of interest" description="Disordered" evidence="1">
    <location>
        <begin position="28"/>
        <end position="55"/>
    </location>
</feature>
<dbReference type="Proteomes" id="UP000016932">
    <property type="component" value="Unassembled WGS sequence"/>
</dbReference>
<evidence type="ECO:0000313" key="3">
    <source>
        <dbReference type="Proteomes" id="UP000016932"/>
    </source>
</evidence>
<dbReference type="EMBL" id="KB446560">
    <property type="protein sequence ID" value="EME80755.1"/>
    <property type="molecule type" value="Genomic_DNA"/>
</dbReference>
<dbReference type="VEuPathDB" id="FungiDB:MYCFIDRAFT_176138"/>
<name>M2YST7_PSEFD</name>
<evidence type="ECO:0000256" key="1">
    <source>
        <dbReference type="SAM" id="MobiDB-lite"/>
    </source>
</evidence>
<protein>
    <submittedName>
        <fullName evidence="2">Uncharacterized protein</fullName>
    </submittedName>
</protein>
<dbReference type="KEGG" id="pfj:MYCFIDRAFT_176138"/>
<gene>
    <name evidence="2" type="ORF">MYCFIDRAFT_176138</name>
</gene>
<evidence type="ECO:0000313" key="2">
    <source>
        <dbReference type="EMBL" id="EME80755.1"/>
    </source>
</evidence>
<sequence>MAEGAFYLFFRIQNGTCLRCDSLLRDGNNQDARPTSPHSYNCRSHANAGRTRIQG</sequence>
<keyword evidence="3" id="KW-1185">Reference proteome</keyword>
<dbReference type="RefSeq" id="XP_007928150.1">
    <property type="nucleotide sequence ID" value="XM_007929959.1"/>
</dbReference>
<proteinExistence type="predicted"/>